<proteinExistence type="predicted"/>
<accession>A0ABV8U5F9</accession>
<keyword evidence="3" id="KW-1185">Reference proteome</keyword>
<dbReference type="EMBL" id="JBHSDK010000061">
    <property type="protein sequence ID" value="MFC4337862.1"/>
    <property type="molecule type" value="Genomic_DNA"/>
</dbReference>
<dbReference type="Gene3D" id="3.40.710.10">
    <property type="entry name" value="DD-peptidase/beta-lactamase superfamily"/>
    <property type="match status" value="1"/>
</dbReference>
<dbReference type="InterPro" id="IPR050789">
    <property type="entry name" value="Diverse_Enzym_Activities"/>
</dbReference>
<dbReference type="SUPFAM" id="SSF56601">
    <property type="entry name" value="beta-lactamase/transpeptidase-like"/>
    <property type="match status" value="1"/>
</dbReference>
<evidence type="ECO:0000313" key="2">
    <source>
        <dbReference type="EMBL" id="MFC4337862.1"/>
    </source>
</evidence>
<keyword evidence="2" id="KW-0378">Hydrolase</keyword>
<dbReference type="EC" id="3.-.-.-" evidence="2"/>
<gene>
    <name evidence="2" type="ORF">ACFPET_21955</name>
</gene>
<dbReference type="Pfam" id="PF00144">
    <property type="entry name" value="Beta-lactamase"/>
    <property type="match status" value="1"/>
</dbReference>
<dbReference type="InterPro" id="IPR001466">
    <property type="entry name" value="Beta-lactam-related"/>
</dbReference>
<dbReference type="PANTHER" id="PTHR43283:SF3">
    <property type="entry name" value="BETA-LACTAMASE FAMILY PROTEIN (AFU_ORTHOLOGUE AFUA_5G07500)"/>
    <property type="match status" value="1"/>
</dbReference>
<dbReference type="InterPro" id="IPR012338">
    <property type="entry name" value="Beta-lactam/transpept-like"/>
</dbReference>
<sequence>MIHSELNRFLEQAAEEFRIPGSAVAVWHAGSETYASSGVTGVENPLAVDSGTLFQLGSITKTYTATALLRLVEDGRVDLDAPVVRYVPELRLKDEGAREKITPRRLLNHTAGLDWNLLTHTGDGDDALERLVRSMGELDMIGEPGERASYSQIGFNLIGRIIENATGSTYEEAVSELVLDPLSLDRTFFEPSTVMTHRFSQSHNPDEGGEPAVVRPWALPRNNRPGGGLVSSVEDQLKWARFQLGDGTAPDGTRLLTAATMRLMQGPTVELRASALGDAIGMPWFVRDIDGVRSFGHAGSSDGQYGDLLIVPEHDFAVVSVANANPGGLPFNRAVVRWTLERFLGVVDRDPEPLPYDADRMADFLGEYENDAFHVVIAEAGRKATMEVVLKPEMREAMGAEVPDYEPFSLGLLDRPGDEYLLTDGAFEGQRGFFTRGEDGSVTGVDLAGRLFPRVRG</sequence>
<dbReference type="PANTHER" id="PTHR43283">
    <property type="entry name" value="BETA-LACTAMASE-RELATED"/>
    <property type="match status" value="1"/>
</dbReference>
<feature type="domain" description="Beta-lactamase-related" evidence="1">
    <location>
        <begin position="7"/>
        <end position="327"/>
    </location>
</feature>
<reference evidence="3" key="1">
    <citation type="journal article" date="2019" name="Int. J. Syst. Evol. Microbiol.">
        <title>The Global Catalogue of Microorganisms (GCM) 10K type strain sequencing project: providing services to taxonomists for standard genome sequencing and annotation.</title>
        <authorList>
            <consortium name="The Broad Institute Genomics Platform"/>
            <consortium name="The Broad Institute Genome Sequencing Center for Infectious Disease"/>
            <person name="Wu L."/>
            <person name="Ma J."/>
        </authorList>
    </citation>
    <scope>NUCLEOTIDE SEQUENCE [LARGE SCALE GENOMIC DNA]</scope>
    <source>
        <strain evidence="3">IBRC-M 10908</strain>
    </source>
</reference>
<name>A0ABV8U5F9_9ACTN</name>
<organism evidence="2 3">
    <name type="scientific">Salininema proteolyticum</name>
    <dbReference type="NCBI Taxonomy" id="1607685"/>
    <lineage>
        <taxon>Bacteria</taxon>
        <taxon>Bacillati</taxon>
        <taxon>Actinomycetota</taxon>
        <taxon>Actinomycetes</taxon>
        <taxon>Glycomycetales</taxon>
        <taxon>Glycomycetaceae</taxon>
        <taxon>Salininema</taxon>
    </lineage>
</organism>
<protein>
    <submittedName>
        <fullName evidence="2">Serine hydrolase domain-containing protein</fullName>
        <ecNumber evidence="2">3.-.-.-</ecNumber>
    </submittedName>
</protein>
<evidence type="ECO:0000313" key="3">
    <source>
        <dbReference type="Proteomes" id="UP001595823"/>
    </source>
</evidence>
<evidence type="ECO:0000259" key="1">
    <source>
        <dbReference type="Pfam" id="PF00144"/>
    </source>
</evidence>
<comment type="caution">
    <text evidence="2">The sequence shown here is derived from an EMBL/GenBank/DDBJ whole genome shotgun (WGS) entry which is preliminary data.</text>
</comment>
<dbReference type="RefSeq" id="WP_380625272.1">
    <property type="nucleotide sequence ID" value="NZ_JBHSDK010000061.1"/>
</dbReference>
<dbReference type="GO" id="GO:0016787">
    <property type="term" value="F:hydrolase activity"/>
    <property type="evidence" value="ECO:0007669"/>
    <property type="project" value="UniProtKB-KW"/>
</dbReference>
<dbReference type="Proteomes" id="UP001595823">
    <property type="component" value="Unassembled WGS sequence"/>
</dbReference>